<evidence type="ECO:0000259" key="4">
    <source>
        <dbReference type="PROSITE" id="PS51206"/>
    </source>
</evidence>
<feature type="domain" description="SF3 helicase" evidence="4">
    <location>
        <begin position="522"/>
        <end position="681"/>
    </location>
</feature>
<keyword evidence="1" id="KW-0547">Nucleotide-binding</keyword>
<dbReference type="InterPro" id="IPR027417">
    <property type="entry name" value="P-loop_NTPase"/>
</dbReference>
<name>A0A8J2ZCX4_9PROT</name>
<protein>
    <recommendedName>
        <fullName evidence="4">SF3 helicase domain-containing protein</fullName>
    </recommendedName>
</protein>
<dbReference type="Pfam" id="PF19263">
    <property type="entry name" value="DUF5906"/>
    <property type="match status" value="1"/>
</dbReference>
<dbReference type="NCBIfam" id="TIGR01613">
    <property type="entry name" value="primase_Cterm"/>
    <property type="match status" value="1"/>
</dbReference>
<dbReference type="PROSITE" id="PS51206">
    <property type="entry name" value="SF3_HELICASE_1"/>
    <property type="match status" value="1"/>
</dbReference>
<evidence type="ECO:0000256" key="3">
    <source>
        <dbReference type="ARBA" id="ARBA00022840"/>
    </source>
</evidence>
<accession>A0A8J2ZCX4</accession>
<dbReference type="GO" id="GO:0005524">
    <property type="term" value="F:ATP binding"/>
    <property type="evidence" value="ECO:0007669"/>
    <property type="project" value="UniProtKB-KW"/>
</dbReference>
<dbReference type="PANTHER" id="PTHR35372">
    <property type="entry name" value="ATP BINDING PROTEIN-RELATED"/>
    <property type="match status" value="1"/>
</dbReference>
<dbReference type="SMART" id="SM00885">
    <property type="entry name" value="D5_N"/>
    <property type="match status" value="1"/>
</dbReference>
<dbReference type="SUPFAM" id="SSF52540">
    <property type="entry name" value="P-loop containing nucleoside triphosphate hydrolases"/>
    <property type="match status" value="1"/>
</dbReference>
<proteinExistence type="predicted"/>
<evidence type="ECO:0000256" key="1">
    <source>
        <dbReference type="ARBA" id="ARBA00022741"/>
    </source>
</evidence>
<dbReference type="AlphaFoldDB" id="A0A8J2ZCX4"/>
<dbReference type="InterPro" id="IPR014818">
    <property type="entry name" value="Phage/plasmid_primase_P4_C"/>
</dbReference>
<dbReference type="InterPro" id="IPR051620">
    <property type="entry name" value="ORF904-like_C"/>
</dbReference>
<sequence length="810" mass="87738">MRPLPLAQAVLVVSAAEVMPPMPVAPDPAMVAAYADMVFGWCEGWVAVRALAEKGGPDRAPHTPFLSADADLPAKLAVQAQWAAEAGMALYVIPGTVAAPGQASAEHVTQMQVVLVDLDGGDIAAKRAHLLQHLGPPSLEVASGGVTPEGQEKLHLYWRLTEPATGEDLATVCRLRHAIAAKVGGDPAFRSAHQPIRVAGSVHAKGGLKRLVAIRPASGPDRDLTEFAEAVLAMPPLPGVGAEAASDGRDDPLDFNGASAGRGDVTELFGQQVREGGADGVTRFEALSRIIGYWIRRRQDGFVTAAQAWQEIQDYNAARITPPWPEDRLRREAERLWRRAEASHVGPDAADLEHDEGGGAGSGDDGLLPIGFTEDALAAEFSALHGEDWRHVAVWGAWLTWTGCRWEREGTLRAFDLARRVCRAAANRANNARVRTKLSQASTVAAVERLARADRRHATTPEVWDCDPWLLNTPTGVVDLRSGALAPHDRALGMTRITAAAPGGDCPAWLAFLAQVTGGDAELQAYLRRVVGYALTGVTTEHALFFLYGTGANGKSVFANTLTALLGDYATVAPMDMFMATTGDRHPTDMAGLRGARIVTSIETEQGSRWAESKLKALTGGDRITARFMRQDFFEFTPQFKLLVAGNHKPSIRNVDEAMRRRLHMVPFTITIPPARRDKRLPERLLAERDGILAWALQGCLEWQRVGLRPPATVLAATDEYFEAEDAFGRWIEECCERGSQHCEATAALYASWKAWAEASGEFVGSIKRFSQTLIARGFAPHRTSTLRSFIGLRLREPIAGVPSSNSMEF</sequence>
<dbReference type="RefSeq" id="WP_229678035.1">
    <property type="nucleotide sequence ID" value="NZ_BMKS01000008.1"/>
</dbReference>
<dbReference type="InterPro" id="IPR006500">
    <property type="entry name" value="Helicase_put_C_phage/plasmid"/>
</dbReference>
<dbReference type="Gene3D" id="3.40.50.300">
    <property type="entry name" value="P-loop containing nucleotide triphosphate hydrolases"/>
    <property type="match status" value="1"/>
</dbReference>
<evidence type="ECO:0000313" key="6">
    <source>
        <dbReference type="Proteomes" id="UP000597507"/>
    </source>
</evidence>
<gene>
    <name evidence="5" type="ORF">GCM10010964_28590</name>
</gene>
<dbReference type="EMBL" id="BMKS01000008">
    <property type="protein sequence ID" value="GGG39305.1"/>
    <property type="molecule type" value="Genomic_DNA"/>
</dbReference>
<dbReference type="Proteomes" id="UP000597507">
    <property type="component" value="Unassembled WGS sequence"/>
</dbReference>
<keyword evidence="2" id="KW-0378">Hydrolase</keyword>
<comment type="caution">
    <text evidence="5">The sequence shown here is derived from an EMBL/GenBank/DDBJ whole genome shotgun (WGS) entry which is preliminary data.</text>
</comment>
<keyword evidence="3" id="KW-0067">ATP-binding</keyword>
<organism evidence="5 6">
    <name type="scientific">Caldovatus sediminis</name>
    <dbReference type="NCBI Taxonomy" id="2041189"/>
    <lineage>
        <taxon>Bacteria</taxon>
        <taxon>Pseudomonadati</taxon>
        <taxon>Pseudomonadota</taxon>
        <taxon>Alphaproteobacteria</taxon>
        <taxon>Acetobacterales</taxon>
        <taxon>Roseomonadaceae</taxon>
        <taxon>Caldovatus</taxon>
    </lineage>
</organism>
<dbReference type="InterPro" id="IPR045455">
    <property type="entry name" value="NrS-1_pol-like_helicase"/>
</dbReference>
<dbReference type="PANTHER" id="PTHR35372:SF2">
    <property type="entry name" value="SF3 HELICASE DOMAIN-CONTAINING PROTEIN"/>
    <property type="match status" value="1"/>
</dbReference>
<keyword evidence="6" id="KW-1185">Reference proteome</keyword>
<evidence type="ECO:0000256" key="2">
    <source>
        <dbReference type="ARBA" id="ARBA00022801"/>
    </source>
</evidence>
<dbReference type="InterPro" id="IPR014015">
    <property type="entry name" value="Helicase_SF3_DNA-vir"/>
</dbReference>
<reference evidence="5 6" key="1">
    <citation type="journal article" date="2014" name="Int. J. Syst. Evol. Microbiol.">
        <title>Complete genome sequence of Corynebacterium casei LMG S-19264T (=DSM 44701T), isolated from a smear-ripened cheese.</title>
        <authorList>
            <consortium name="US DOE Joint Genome Institute (JGI-PGF)"/>
            <person name="Walter F."/>
            <person name="Albersmeier A."/>
            <person name="Kalinowski J."/>
            <person name="Ruckert C."/>
        </authorList>
    </citation>
    <scope>NUCLEOTIDE SEQUENCE [LARGE SCALE GENOMIC DNA]</scope>
    <source>
        <strain evidence="5 6">CGMCC 1.16330</strain>
    </source>
</reference>
<evidence type="ECO:0000313" key="5">
    <source>
        <dbReference type="EMBL" id="GGG39305.1"/>
    </source>
</evidence>
<dbReference type="GO" id="GO:0016787">
    <property type="term" value="F:hydrolase activity"/>
    <property type="evidence" value="ECO:0007669"/>
    <property type="project" value="UniProtKB-KW"/>
</dbReference>
<dbReference type="Pfam" id="PF08706">
    <property type="entry name" value="D5_N"/>
    <property type="match status" value="1"/>
</dbReference>